<evidence type="ECO:0000313" key="3">
    <source>
        <dbReference type="Proteomes" id="UP000000328"/>
    </source>
</evidence>
<dbReference type="SUPFAM" id="SSF54665">
    <property type="entry name" value="CO dehydrogenase molybdoprotein N-domain-like"/>
    <property type="match status" value="1"/>
</dbReference>
<evidence type="ECO:0000313" key="2">
    <source>
        <dbReference type="EMBL" id="ADJ47505.1"/>
    </source>
</evidence>
<dbReference type="Pfam" id="PF14361">
    <property type="entry name" value="RsbRD_N"/>
    <property type="match status" value="1"/>
</dbReference>
<gene>
    <name evidence="2" type="ordered locus">AMED_5756</name>
</gene>
<sequence length="162" mass="17435">MSPQPQTAVGAPLSRVDGRLKVTGRADYAADHTPEGVVYAVVVGSSVGLGRITGVDTAVALAAIADLSERVGNYIDLVIEGLIDIYETERRRWNSRTGAARAAQIRLVLESEGLGEDAAESLLGWSLGGWHQAAVVWLPPDIRPRCRPARACWPRFPAAEHR</sequence>
<evidence type="ECO:0000259" key="1">
    <source>
        <dbReference type="Pfam" id="PF14361"/>
    </source>
</evidence>
<name>A0A0H3D923_AMYMU</name>
<organism evidence="2 3">
    <name type="scientific">Amycolatopsis mediterranei (strain U-32)</name>
    <dbReference type="NCBI Taxonomy" id="749927"/>
    <lineage>
        <taxon>Bacteria</taxon>
        <taxon>Bacillati</taxon>
        <taxon>Actinomycetota</taxon>
        <taxon>Actinomycetes</taxon>
        <taxon>Pseudonocardiales</taxon>
        <taxon>Pseudonocardiaceae</taxon>
        <taxon>Amycolatopsis</taxon>
    </lineage>
</organism>
<proteinExistence type="predicted"/>
<feature type="domain" description="RsbT co-antagonist protein RsbRD N-terminal" evidence="1">
    <location>
        <begin position="11"/>
        <end position="101"/>
    </location>
</feature>
<dbReference type="Proteomes" id="UP000000328">
    <property type="component" value="Chromosome"/>
</dbReference>
<dbReference type="KEGG" id="amd:AMED_5756"/>
<dbReference type="GeneID" id="92877247"/>
<dbReference type="PATRIC" id="fig|749927.5.peg.5978"/>
<dbReference type="HOGENOM" id="CLU_1631913_0_0_11"/>
<dbReference type="EMBL" id="CP002000">
    <property type="protein sequence ID" value="ADJ47505.1"/>
    <property type="molecule type" value="Genomic_DNA"/>
</dbReference>
<dbReference type="AlphaFoldDB" id="A0A0H3D923"/>
<dbReference type="OrthoDB" id="3663486at2"/>
<accession>A0A0H3D923</accession>
<reference evidence="2 3" key="1">
    <citation type="journal article" date="2010" name="Cell Res.">
        <title>Complete genome sequence of the rifamycin SV-producing Amycolatopsis mediterranei U32 revealed its genetic characteristics in phylogeny and metabolism.</title>
        <authorList>
            <person name="Zhao W."/>
            <person name="Zhong Y."/>
            <person name="Yuan H."/>
            <person name="Wang J."/>
            <person name="Zheng H."/>
            <person name="Wang Y."/>
            <person name="Cen X."/>
            <person name="Xu F."/>
            <person name="Bai J."/>
            <person name="Han X."/>
            <person name="Lu G."/>
            <person name="Zhu Y."/>
            <person name="Shao Z."/>
            <person name="Yan H."/>
            <person name="Li C."/>
            <person name="Peng N."/>
            <person name="Zhang Z."/>
            <person name="Zhang Y."/>
            <person name="Lin W."/>
            <person name="Fan Y."/>
            <person name="Qin Z."/>
            <person name="Hu Y."/>
            <person name="Zhu B."/>
            <person name="Wang S."/>
            <person name="Ding X."/>
            <person name="Zhao G.P."/>
        </authorList>
    </citation>
    <scope>NUCLEOTIDE SEQUENCE [LARGE SCALE GENOMIC DNA]</scope>
    <source>
        <strain evidence="3">U-32</strain>
    </source>
</reference>
<dbReference type="Gene3D" id="3.90.1170.50">
    <property type="entry name" value="Aldehyde oxidase/xanthine dehydrogenase, a/b hammerhead"/>
    <property type="match status" value="1"/>
</dbReference>
<dbReference type="eggNOG" id="COG1529">
    <property type="taxonomic scope" value="Bacteria"/>
</dbReference>
<dbReference type="InterPro" id="IPR025751">
    <property type="entry name" value="RsbRD_N_dom"/>
</dbReference>
<dbReference type="RefSeq" id="WP_013227563.1">
    <property type="nucleotide sequence ID" value="NC_014318.1"/>
</dbReference>
<protein>
    <recommendedName>
        <fullName evidence="1">RsbT co-antagonist protein RsbRD N-terminal domain-containing protein</fullName>
    </recommendedName>
</protein>
<dbReference type="InterPro" id="IPR036856">
    <property type="entry name" value="Ald_Oxase/Xan_DH_a/b_sf"/>
</dbReference>